<evidence type="ECO:0000313" key="6">
    <source>
        <dbReference type="RefSeq" id="XP_026686293.1"/>
    </source>
</evidence>
<dbReference type="PaxDb" id="121845-A0A3Q0JGT4"/>
<dbReference type="PANTHER" id="PTHR23113">
    <property type="entry name" value="GUANINE NUCLEOTIDE EXCHANGE FACTOR"/>
    <property type="match status" value="1"/>
</dbReference>
<gene>
    <name evidence="6" type="primary">LOC103518783</name>
</gene>
<dbReference type="GO" id="GO:0005085">
    <property type="term" value="F:guanyl-nucleotide exchange factor activity"/>
    <property type="evidence" value="ECO:0007669"/>
    <property type="project" value="UniProtKB-KW"/>
</dbReference>
<proteinExistence type="predicted"/>
<reference evidence="6" key="1">
    <citation type="submission" date="2025-08" db="UniProtKB">
        <authorList>
            <consortium name="RefSeq"/>
        </authorList>
    </citation>
    <scope>IDENTIFICATION</scope>
</reference>
<dbReference type="Gene3D" id="1.10.8.1240">
    <property type="match status" value="1"/>
</dbReference>
<dbReference type="GeneID" id="103518783"/>
<dbReference type="GO" id="GO:0007265">
    <property type="term" value="P:Ras protein signal transduction"/>
    <property type="evidence" value="ECO:0007669"/>
    <property type="project" value="TreeGrafter"/>
</dbReference>
<dbReference type="InterPro" id="IPR036964">
    <property type="entry name" value="RASGEF_cat_dom_sf"/>
</dbReference>
<dbReference type="InterPro" id="IPR001895">
    <property type="entry name" value="RASGEF_cat_dom"/>
</dbReference>
<organism evidence="5 6">
    <name type="scientific">Diaphorina citri</name>
    <name type="common">Asian citrus psyllid</name>
    <dbReference type="NCBI Taxonomy" id="121845"/>
    <lineage>
        <taxon>Eukaryota</taxon>
        <taxon>Metazoa</taxon>
        <taxon>Ecdysozoa</taxon>
        <taxon>Arthropoda</taxon>
        <taxon>Hexapoda</taxon>
        <taxon>Insecta</taxon>
        <taxon>Pterygota</taxon>
        <taxon>Neoptera</taxon>
        <taxon>Paraneoptera</taxon>
        <taxon>Hemiptera</taxon>
        <taxon>Sternorrhyncha</taxon>
        <taxon>Psylloidea</taxon>
        <taxon>Psyllidae</taxon>
        <taxon>Diaphorininae</taxon>
        <taxon>Diaphorina</taxon>
    </lineage>
</organism>
<dbReference type="AlphaFoldDB" id="A0A3Q0JGT4"/>
<evidence type="ECO:0000256" key="1">
    <source>
        <dbReference type="ARBA" id="ARBA00022658"/>
    </source>
</evidence>
<accession>A0A3Q0JGT4</accession>
<keyword evidence="5" id="KW-1185">Reference proteome</keyword>
<dbReference type="SMART" id="SM00147">
    <property type="entry name" value="RasGEF"/>
    <property type="match status" value="1"/>
</dbReference>
<dbReference type="STRING" id="121845.A0A3Q0JGT4"/>
<dbReference type="PROSITE" id="PS50009">
    <property type="entry name" value="RASGEF_CAT"/>
    <property type="match status" value="1"/>
</dbReference>
<dbReference type="InterPro" id="IPR008937">
    <property type="entry name" value="Ras-like_GEF"/>
</dbReference>
<evidence type="ECO:0000313" key="5">
    <source>
        <dbReference type="Proteomes" id="UP000079169"/>
    </source>
</evidence>
<dbReference type="Proteomes" id="UP000079169">
    <property type="component" value="Unplaced"/>
</dbReference>
<dbReference type="PANTHER" id="PTHR23113:SF249">
    <property type="entry name" value="RAP GUANINE NUCLEOTIDE EXCHANGE FACTOR 6"/>
    <property type="match status" value="1"/>
</dbReference>
<dbReference type="InterPro" id="IPR019804">
    <property type="entry name" value="Ras_G-nucl-exch_fac_CS"/>
</dbReference>
<feature type="domain" description="Ras-GEF" evidence="4">
    <location>
        <begin position="291"/>
        <end position="473"/>
    </location>
</feature>
<dbReference type="CDD" id="cd00155">
    <property type="entry name" value="RasGEF"/>
    <property type="match status" value="1"/>
</dbReference>
<evidence type="ECO:0000259" key="4">
    <source>
        <dbReference type="PROSITE" id="PS50009"/>
    </source>
</evidence>
<evidence type="ECO:0000256" key="2">
    <source>
        <dbReference type="PROSITE-ProRule" id="PRU00168"/>
    </source>
</evidence>
<feature type="compositionally biased region" description="Low complexity" evidence="3">
    <location>
        <begin position="23"/>
        <end position="39"/>
    </location>
</feature>
<dbReference type="GO" id="GO:0016324">
    <property type="term" value="C:apical plasma membrane"/>
    <property type="evidence" value="ECO:0007669"/>
    <property type="project" value="TreeGrafter"/>
</dbReference>
<feature type="non-terminal residue" evidence="6">
    <location>
        <position position="473"/>
    </location>
</feature>
<dbReference type="Pfam" id="PF00617">
    <property type="entry name" value="RasGEF"/>
    <property type="match status" value="1"/>
</dbReference>
<dbReference type="SUPFAM" id="SSF48366">
    <property type="entry name" value="Ras GEF"/>
    <property type="match status" value="1"/>
</dbReference>
<dbReference type="InterPro" id="IPR023578">
    <property type="entry name" value="Ras_GEF_dom_sf"/>
</dbReference>
<protein>
    <submittedName>
        <fullName evidence="6">Rap guanine nucleotide exchange factor 2-like</fullName>
    </submittedName>
</protein>
<sequence length="473" mass="53550">MDRGVNIVFDDAFPVRPELFQKSNRSSHSSDTSSAYSGSDTMTSVHSSVEADEVDLSGLIESVVDSDEEDLGESNDSLIVKDRVRECLEKDPSERTDDDIEQLLDFTQHLKAFTNMTLAVRKALCGVMVSLLGNPPPDFGILPTMEKLYHEGVMRTRCDDCQFLDVWRWSSVMEDHRCCKWETVLIVCLKALMKMNILPKNTITDVCDDSSLPLHSGGGQPASLFPHSHSNADGGFIKQRRLPDPLQNLAERIGLSSRYYLKTNDSTETLVGDELAAELLRESQVHFLQLNAVEVATQLTLQDYAIFRQIEATEYVDDLFELKSGYGVPMLSQFAELVNREMFWVVTEVCSESNLVRRSKVIKQFIKVARQCKECRNFNSMFAIVSGLGHGAVSRLRSSWEKLPSKYQRLFIRIKSIPFYPVVKKDLTFIHLGNDSKVEGLINFEKLRMIAKEVRTLTNMCSAPYDLLTMLEL</sequence>
<dbReference type="RefSeq" id="XP_026686293.1">
    <property type="nucleotide sequence ID" value="XM_026830492.1"/>
</dbReference>
<dbReference type="Gene3D" id="1.10.840.10">
    <property type="entry name" value="Ras guanine-nucleotide exchange factors catalytic domain"/>
    <property type="match status" value="2"/>
</dbReference>
<dbReference type="KEGG" id="dci:103518783"/>
<keyword evidence="1 2" id="KW-0344">Guanine-nucleotide releasing factor</keyword>
<name>A0A3Q0JGT4_DIACI</name>
<feature type="region of interest" description="Disordered" evidence="3">
    <location>
        <begin position="20"/>
        <end position="50"/>
    </location>
</feature>
<dbReference type="PROSITE" id="PS00720">
    <property type="entry name" value="RASGEF"/>
    <property type="match status" value="1"/>
</dbReference>
<evidence type="ECO:0000256" key="3">
    <source>
        <dbReference type="SAM" id="MobiDB-lite"/>
    </source>
</evidence>